<keyword evidence="2" id="KW-1185">Reference proteome</keyword>
<name>A0A5K7SF37_9BACT</name>
<dbReference type="Proteomes" id="UP001193389">
    <property type="component" value="Chromosome"/>
</dbReference>
<dbReference type="AlphaFoldDB" id="A0A5K7SF37"/>
<protein>
    <submittedName>
        <fullName evidence="1">Uncharacterized protein</fullName>
    </submittedName>
</protein>
<gene>
    <name evidence="1" type="ORF">AQPE_4354</name>
</gene>
<sequence>MKRITAANDTYSKVAVLLLNQVFYIYQKLLYVDSEVLLICHLQVAASRW</sequence>
<evidence type="ECO:0000313" key="1">
    <source>
        <dbReference type="EMBL" id="BBE20163.1"/>
    </source>
</evidence>
<dbReference type="EMBL" id="AP018694">
    <property type="protein sequence ID" value="BBE20163.1"/>
    <property type="molecule type" value="Genomic_DNA"/>
</dbReference>
<reference evidence="1" key="1">
    <citation type="journal article" date="2020" name="Int. J. Syst. Evol. Microbiol.">
        <title>Aquipluma nitroreducens gen. nov. sp. nov., a novel facultatively anaerobic bacterium isolated from a freshwater lake.</title>
        <authorList>
            <person name="Watanabe M."/>
            <person name="Kojima H."/>
            <person name="Fukui M."/>
        </authorList>
    </citation>
    <scope>NUCLEOTIDE SEQUENCE</scope>
    <source>
        <strain evidence="1">MeG22</strain>
    </source>
</reference>
<organism evidence="1 2">
    <name type="scientific">Aquipluma nitroreducens</name>
    <dbReference type="NCBI Taxonomy" id="2010828"/>
    <lineage>
        <taxon>Bacteria</taxon>
        <taxon>Pseudomonadati</taxon>
        <taxon>Bacteroidota</taxon>
        <taxon>Bacteroidia</taxon>
        <taxon>Marinilabiliales</taxon>
        <taxon>Prolixibacteraceae</taxon>
        <taxon>Aquipluma</taxon>
    </lineage>
</organism>
<dbReference type="KEGG" id="anf:AQPE_4354"/>
<evidence type="ECO:0000313" key="2">
    <source>
        <dbReference type="Proteomes" id="UP001193389"/>
    </source>
</evidence>
<proteinExistence type="predicted"/>
<accession>A0A5K7SF37</accession>
<dbReference type="RefSeq" id="WP_318348338.1">
    <property type="nucleotide sequence ID" value="NZ_AP018694.1"/>
</dbReference>